<protein>
    <recommendedName>
        <fullName evidence="3">Outer membrane protein assembly factor BamC</fullName>
    </recommendedName>
</protein>
<dbReference type="InterPro" id="IPR042268">
    <property type="entry name" value="BamC_C"/>
</dbReference>
<evidence type="ECO:0008006" key="3">
    <source>
        <dbReference type="Google" id="ProtNLM"/>
    </source>
</evidence>
<keyword evidence="2" id="KW-1185">Reference proteome</keyword>
<evidence type="ECO:0000313" key="1">
    <source>
        <dbReference type="EMBL" id="RAU18703.1"/>
    </source>
</evidence>
<dbReference type="AlphaFoldDB" id="A0A364NNP5"/>
<organism evidence="1 2">
    <name type="scientific">Nitrincola tibetensis</name>
    <dbReference type="NCBI Taxonomy" id="2219697"/>
    <lineage>
        <taxon>Bacteria</taxon>
        <taxon>Pseudomonadati</taxon>
        <taxon>Pseudomonadota</taxon>
        <taxon>Gammaproteobacteria</taxon>
        <taxon>Oceanospirillales</taxon>
        <taxon>Oceanospirillaceae</taxon>
        <taxon>Nitrincola</taxon>
    </lineage>
</organism>
<reference evidence="1 2" key="1">
    <citation type="submission" date="2018-06" db="EMBL/GenBank/DDBJ databases">
        <title>Nitrincola tibetense sp. nov., isolated from Lake XuguoCo on Tibetan Plateau.</title>
        <authorList>
            <person name="Xing P."/>
        </authorList>
    </citation>
    <scope>NUCLEOTIDE SEQUENCE [LARGE SCALE GENOMIC DNA]</scope>
    <source>
        <strain evidence="2">xg18</strain>
    </source>
</reference>
<sequence>MTGTLLLSLGGCSMVEKNPIYGEHAIIRDRSQDYTLAEGGQRLQMPDHVRARPTQDQLTVPDVGLVGTQGQERFQVPRPEFFYSEPGSETVNLQRFDGDRVIIVDEPIADVWQKVVDFWEFNGVNIARKDPRMGTIETEWIQTDGRDYSFMDRWIKRLTLQGLEGPSDNKIRVSVRPDPEDYSRTSIRMQHVQFAQGAVPANVDWDGSVADISYQSEMMFEMLRYLSRTSAQPTAQTLLALEQRQRSRPQLGRDSRGNPALRINADAQAAWSLLDTAVDASGFDVGTRDERAGIFYLTYTTSTPFDDTQKMGFFEWLHSDRGDIKLNTNIITNALGLAGDTPEGNIRYSSEGMGVANRTPEEIALDLNDPDNLANQQGYKIWLGGRVLYVFGSGQSGFFNRNTGEVEHVGRYQVKLNRMRQGVMVTVLNDQGIEAPSIVAEEILWQIKDQLPQGI</sequence>
<dbReference type="EMBL" id="QKRX01000004">
    <property type="protein sequence ID" value="RAU18703.1"/>
    <property type="molecule type" value="Genomic_DNA"/>
</dbReference>
<name>A0A364NNP5_9GAMM</name>
<comment type="caution">
    <text evidence="1">The sequence shown here is derived from an EMBL/GenBank/DDBJ whole genome shotgun (WGS) entry which is preliminary data.</text>
</comment>
<gene>
    <name evidence="1" type="ORF">DN062_06715</name>
</gene>
<dbReference type="InterPro" id="IPR010653">
    <property type="entry name" value="NlpB/DapX"/>
</dbReference>
<dbReference type="Pfam" id="PF06804">
    <property type="entry name" value="Lipoprotein_18"/>
    <property type="match status" value="1"/>
</dbReference>
<dbReference type="Proteomes" id="UP000250744">
    <property type="component" value="Unassembled WGS sequence"/>
</dbReference>
<evidence type="ECO:0000313" key="2">
    <source>
        <dbReference type="Proteomes" id="UP000250744"/>
    </source>
</evidence>
<dbReference type="Gene3D" id="3.30.310.170">
    <property type="entry name" value="Outer membrane protein assembly factor BamC"/>
    <property type="match status" value="1"/>
</dbReference>
<proteinExistence type="predicted"/>
<dbReference type="OrthoDB" id="6199301at2"/>
<accession>A0A364NNP5</accession>